<proteinExistence type="predicted"/>
<name>A0AAD6W2R1_9ROSI</name>
<dbReference type="AlphaFoldDB" id="A0AAD6W2R1"/>
<dbReference type="Proteomes" id="UP001164929">
    <property type="component" value="Chromosome 5"/>
</dbReference>
<protein>
    <submittedName>
        <fullName evidence="1">Uncharacterized protein</fullName>
    </submittedName>
</protein>
<reference evidence="1" key="1">
    <citation type="journal article" date="2023" name="Mol. Ecol. Resour.">
        <title>Chromosome-level genome assembly of a triploid poplar Populus alba 'Berolinensis'.</title>
        <authorList>
            <person name="Chen S."/>
            <person name="Yu Y."/>
            <person name="Wang X."/>
            <person name="Wang S."/>
            <person name="Zhang T."/>
            <person name="Zhou Y."/>
            <person name="He R."/>
            <person name="Meng N."/>
            <person name="Wang Y."/>
            <person name="Liu W."/>
            <person name="Liu Z."/>
            <person name="Liu J."/>
            <person name="Guo Q."/>
            <person name="Huang H."/>
            <person name="Sederoff R.R."/>
            <person name="Wang G."/>
            <person name="Qu G."/>
            <person name="Chen S."/>
        </authorList>
    </citation>
    <scope>NUCLEOTIDE SEQUENCE</scope>
    <source>
        <strain evidence="1">SC-2020</strain>
    </source>
</reference>
<dbReference type="EMBL" id="JAQIZT010000005">
    <property type="protein sequence ID" value="KAJ6996977.1"/>
    <property type="molecule type" value="Genomic_DNA"/>
</dbReference>
<organism evidence="1 2">
    <name type="scientific">Populus alba x Populus x berolinensis</name>
    <dbReference type="NCBI Taxonomy" id="444605"/>
    <lineage>
        <taxon>Eukaryota</taxon>
        <taxon>Viridiplantae</taxon>
        <taxon>Streptophyta</taxon>
        <taxon>Embryophyta</taxon>
        <taxon>Tracheophyta</taxon>
        <taxon>Spermatophyta</taxon>
        <taxon>Magnoliopsida</taxon>
        <taxon>eudicotyledons</taxon>
        <taxon>Gunneridae</taxon>
        <taxon>Pentapetalae</taxon>
        <taxon>rosids</taxon>
        <taxon>fabids</taxon>
        <taxon>Malpighiales</taxon>
        <taxon>Salicaceae</taxon>
        <taxon>Saliceae</taxon>
        <taxon>Populus</taxon>
    </lineage>
</organism>
<evidence type="ECO:0000313" key="2">
    <source>
        <dbReference type="Proteomes" id="UP001164929"/>
    </source>
</evidence>
<keyword evidence="2" id="KW-1185">Reference proteome</keyword>
<evidence type="ECO:0000313" key="1">
    <source>
        <dbReference type="EMBL" id="KAJ6996977.1"/>
    </source>
</evidence>
<accession>A0AAD6W2R1</accession>
<sequence>MIGFREKLKAMEILESTIWFLFLNITAWNSNQIVIYVSCLSV</sequence>
<gene>
    <name evidence="1" type="ORF">NC653_013535</name>
</gene>
<comment type="caution">
    <text evidence="1">The sequence shown here is derived from an EMBL/GenBank/DDBJ whole genome shotgun (WGS) entry which is preliminary data.</text>
</comment>